<sequence length="91" mass="10222">MDPSRDLMWLWVSDFTGPEIGRKQIIVLLGNLHSANWSTGDIIRGHRSCTHMTELTSSDSSGHEGQYIRGLGHHRIHASQKLSHEIYSPSS</sequence>
<reference evidence="1 2" key="1">
    <citation type="submission" date="2017-10" db="EMBL/GenBank/DDBJ databases">
        <title>Comparative genomics in systemic dimorphic fungi from Ajellomycetaceae.</title>
        <authorList>
            <person name="Munoz J.F."/>
            <person name="Mcewen J.G."/>
            <person name="Clay O.K."/>
            <person name="Cuomo C.A."/>
        </authorList>
    </citation>
    <scope>NUCLEOTIDE SEQUENCE [LARGE SCALE GENOMIC DNA]</scope>
    <source>
        <strain evidence="1 2">UAMH4076</strain>
    </source>
</reference>
<gene>
    <name evidence="1" type="ORF">GX50_06371</name>
</gene>
<evidence type="ECO:0000313" key="1">
    <source>
        <dbReference type="EMBL" id="PGH30870.1"/>
    </source>
</evidence>
<organism evidence="1 2">
    <name type="scientific">[Emmonsia] crescens</name>
    <dbReference type="NCBI Taxonomy" id="73230"/>
    <lineage>
        <taxon>Eukaryota</taxon>
        <taxon>Fungi</taxon>
        <taxon>Dikarya</taxon>
        <taxon>Ascomycota</taxon>
        <taxon>Pezizomycotina</taxon>
        <taxon>Eurotiomycetes</taxon>
        <taxon>Eurotiomycetidae</taxon>
        <taxon>Onygenales</taxon>
        <taxon>Ajellomycetaceae</taxon>
        <taxon>Emergomyces</taxon>
    </lineage>
</organism>
<evidence type="ECO:0000313" key="2">
    <source>
        <dbReference type="Proteomes" id="UP000226031"/>
    </source>
</evidence>
<protein>
    <submittedName>
        <fullName evidence="1">Uncharacterized protein</fullName>
    </submittedName>
</protein>
<comment type="caution">
    <text evidence="1">The sequence shown here is derived from an EMBL/GenBank/DDBJ whole genome shotgun (WGS) entry which is preliminary data.</text>
</comment>
<dbReference type="Proteomes" id="UP000226031">
    <property type="component" value="Unassembled WGS sequence"/>
</dbReference>
<keyword evidence="2" id="KW-1185">Reference proteome</keyword>
<dbReference type="EMBL" id="PDND01000152">
    <property type="protein sequence ID" value="PGH30870.1"/>
    <property type="molecule type" value="Genomic_DNA"/>
</dbReference>
<accession>A0A2B7ZBX9</accession>
<dbReference type="AlphaFoldDB" id="A0A2B7ZBX9"/>
<proteinExistence type="predicted"/>
<name>A0A2B7ZBX9_9EURO</name>